<dbReference type="GO" id="GO:1903785">
    <property type="term" value="P:L-valine transmembrane transport"/>
    <property type="evidence" value="ECO:0007669"/>
    <property type="project" value="TreeGrafter"/>
</dbReference>
<dbReference type="InterPro" id="IPR011606">
    <property type="entry name" value="Brnchd-chn_aa_trnsp_permease"/>
</dbReference>
<organism evidence="9 10">
    <name type="scientific">Candidatus Flavonifractor merdipullorum</name>
    <dbReference type="NCBI Taxonomy" id="2838590"/>
    <lineage>
        <taxon>Bacteria</taxon>
        <taxon>Bacillati</taxon>
        <taxon>Bacillota</taxon>
        <taxon>Clostridia</taxon>
        <taxon>Eubacteriales</taxon>
        <taxon>Oscillospiraceae</taxon>
        <taxon>Flavonifractor</taxon>
    </lineage>
</organism>
<dbReference type="PANTHER" id="PTHR34979">
    <property type="entry name" value="INNER MEMBRANE PROTEIN YGAZ"/>
    <property type="match status" value="1"/>
</dbReference>
<accession>A0A9D1RUS8</accession>
<comment type="subcellular location">
    <subcellularLocation>
        <location evidence="1">Cell membrane</location>
        <topology evidence="1">Multi-pass membrane protein</topology>
    </subcellularLocation>
</comment>
<feature type="transmembrane region" description="Helical" evidence="8">
    <location>
        <begin position="34"/>
        <end position="52"/>
    </location>
</feature>
<keyword evidence="7 8" id="KW-0472">Membrane</keyword>
<dbReference type="PANTHER" id="PTHR34979:SF1">
    <property type="entry name" value="INNER MEMBRANE PROTEIN YGAZ"/>
    <property type="match status" value="1"/>
</dbReference>
<dbReference type="GO" id="GO:0005886">
    <property type="term" value="C:plasma membrane"/>
    <property type="evidence" value="ECO:0007669"/>
    <property type="project" value="UniProtKB-SubCell"/>
</dbReference>
<dbReference type="Proteomes" id="UP000824192">
    <property type="component" value="Unassembled WGS sequence"/>
</dbReference>
<reference evidence="9" key="2">
    <citation type="submission" date="2021-04" db="EMBL/GenBank/DDBJ databases">
        <authorList>
            <person name="Gilroy R."/>
        </authorList>
    </citation>
    <scope>NUCLEOTIDE SEQUENCE</scope>
    <source>
        <strain evidence="9">ChiGjej6B6-1540</strain>
    </source>
</reference>
<protein>
    <submittedName>
        <fullName evidence="9">AzlC family ABC transporter permease</fullName>
    </submittedName>
</protein>
<comment type="caution">
    <text evidence="9">The sequence shown here is derived from an EMBL/GenBank/DDBJ whole genome shotgun (WGS) entry which is preliminary data.</text>
</comment>
<name>A0A9D1RUS8_9FIRM</name>
<sequence>MDRKALAAAFPVTLPVLMGYLAIGIAFGLMLEGIGYNFIWAFFMSLTIYAGSGQYLGVTLLATAASLGTVALMTLLINLRHMVYGLSMLEKFRGMGKRKLYMIFSLTDETYALISGTKAPEGVDPRKFYFSIAVLDHLYWIAGSVIGAVAGAVLPIDTTGVDFAMTALFVVIAVEQWESVKQHLPALLGFGVTLVSLLIVGAENMLPPALVVMVGLLLLLRGRLERSDHAKEKEKEESVC</sequence>
<evidence type="ECO:0000256" key="1">
    <source>
        <dbReference type="ARBA" id="ARBA00004651"/>
    </source>
</evidence>
<evidence type="ECO:0000256" key="7">
    <source>
        <dbReference type="ARBA" id="ARBA00023136"/>
    </source>
</evidence>
<feature type="transmembrane region" description="Helical" evidence="8">
    <location>
        <begin position="6"/>
        <end position="27"/>
    </location>
</feature>
<proteinExistence type="inferred from homology"/>
<feature type="transmembrane region" description="Helical" evidence="8">
    <location>
        <begin position="139"/>
        <end position="172"/>
    </location>
</feature>
<evidence type="ECO:0000256" key="2">
    <source>
        <dbReference type="ARBA" id="ARBA00010735"/>
    </source>
</evidence>
<evidence type="ECO:0000313" key="9">
    <source>
        <dbReference type="EMBL" id="HIW93131.1"/>
    </source>
</evidence>
<comment type="similarity">
    <text evidence="2">Belongs to the AzlC family.</text>
</comment>
<evidence type="ECO:0000313" key="10">
    <source>
        <dbReference type="Proteomes" id="UP000824192"/>
    </source>
</evidence>
<evidence type="ECO:0000256" key="6">
    <source>
        <dbReference type="ARBA" id="ARBA00022989"/>
    </source>
</evidence>
<keyword evidence="3" id="KW-0813">Transport</keyword>
<evidence type="ECO:0000256" key="4">
    <source>
        <dbReference type="ARBA" id="ARBA00022475"/>
    </source>
</evidence>
<reference evidence="9" key="1">
    <citation type="journal article" date="2021" name="PeerJ">
        <title>Extensive microbial diversity within the chicken gut microbiome revealed by metagenomics and culture.</title>
        <authorList>
            <person name="Gilroy R."/>
            <person name="Ravi A."/>
            <person name="Getino M."/>
            <person name="Pursley I."/>
            <person name="Horton D.L."/>
            <person name="Alikhan N.F."/>
            <person name="Baker D."/>
            <person name="Gharbi K."/>
            <person name="Hall N."/>
            <person name="Watson M."/>
            <person name="Adriaenssens E.M."/>
            <person name="Foster-Nyarko E."/>
            <person name="Jarju S."/>
            <person name="Secka A."/>
            <person name="Antonio M."/>
            <person name="Oren A."/>
            <person name="Chaudhuri R.R."/>
            <person name="La Ragione R."/>
            <person name="Hildebrand F."/>
            <person name="Pallen M.J."/>
        </authorList>
    </citation>
    <scope>NUCLEOTIDE SEQUENCE</scope>
    <source>
        <strain evidence="9">ChiGjej6B6-1540</strain>
    </source>
</reference>
<keyword evidence="5 8" id="KW-0812">Transmembrane</keyword>
<evidence type="ECO:0000256" key="8">
    <source>
        <dbReference type="SAM" id="Phobius"/>
    </source>
</evidence>
<keyword evidence="4" id="KW-1003">Cell membrane</keyword>
<dbReference type="Pfam" id="PF03591">
    <property type="entry name" value="AzlC"/>
    <property type="match status" value="1"/>
</dbReference>
<evidence type="ECO:0000256" key="5">
    <source>
        <dbReference type="ARBA" id="ARBA00022692"/>
    </source>
</evidence>
<keyword evidence="6 8" id="KW-1133">Transmembrane helix</keyword>
<feature type="transmembrane region" description="Helical" evidence="8">
    <location>
        <begin position="208"/>
        <end position="224"/>
    </location>
</feature>
<dbReference type="EMBL" id="DXGA01000023">
    <property type="protein sequence ID" value="HIW93131.1"/>
    <property type="molecule type" value="Genomic_DNA"/>
</dbReference>
<gene>
    <name evidence="9" type="ORF">H9868_01180</name>
</gene>
<evidence type="ECO:0000256" key="3">
    <source>
        <dbReference type="ARBA" id="ARBA00022448"/>
    </source>
</evidence>
<feature type="transmembrane region" description="Helical" evidence="8">
    <location>
        <begin position="58"/>
        <end position="79"/>
    </location>
</feature>
<dbReference type="AlphaFoldDB" id="A0A9D1RUS8"/>